<evidence type="ECO:0000313" key="2">
    <source>
        <dbReference type="Proteomes" id="UP000003107"/>
    </source>
</evidence>
<dbReference type="STRING" id="553219.CAMSH0001_0867"/>
<evidence type="ECO:0000313" key="1">
    <source>
        <dbReference type="EMBL" id="EET79257.1"/>
    </source>
</evidence>
<organism evidence="1 2">
    <name type="scientific">Campylobacter showae RM3277</name>
    <dbReference type="NCBI Taxonomy" id="553219"/>
    <lineage>
        <taxon>Bacteria</taxon>
        <taxon>Pseudomonadati</taxon>
        <taxon>Campylobacterota</taxon>
        <taxon>Epsilonproteobacteria</taxon>
        <taxon>Campylobacterales</taxon>
        <taxon>Campylobacteraceae</taxon>
        <taxon>Campylobacter</taxon>
    </lineage>
</organism>
<protein>
    <submittedName>
        <fullName evidence="1">Uncharacterized protein</fullName>
    </submittedName>
</protein>
<accession>C6RHP0</accession>
<gene>
    <name evidence="1" type="ORF">CAMSH0001_0867</name>
</gene>
<proteinExistence type="predicted"/>
<dbReference type="Proteomes" id="UP000003107">
    <property type="component" value="Unassembled WGS sequence"/>
</dbReference>
<dbReference type="EMBL" id="ACVQ01000027">
    <property type="protein sequence ID" value="EET79257.1"/>
    <property type="molecule type" value="Genomic_DNA"/>
</dbReference>
<sequence length="43" mass="4947">MFGLLTEILVGFGGTMLNLGYLNLRRRVFAVLVFAYLTRIRQI</sequence>
<dbReference type="AlphaFoldDB" id="C6RHP0"/>
<name>C6RHP0_9BACT</name>
<keyword evidence="2" id="KW-1185">Reference proteome</keyword>
<comment type="caution">
    <text evidence="1">The sequence shown here is derived from an EMBL/GenBank/DDBJ whole genome shotgun (WGS) entry which is preliminary data.</text>
</comment>
<reference evidence="1 2" key="1">
    <citation type="submission" date="2009-07" db="EMBL/GenBank/DDBJ databases">
        <authorList>
            <person name="Madupu R."/>
            <person name="Sebastian Y."/>
            <person name="Durkin A.S."/>
            <person name="Torralba M."/>
            <person name="Methe B."/>
            <person name="Sutton G.G."/>
            <person name="Strausberg R.L."/>
            <person name="Nelson K.E."/>
        </authorList>
    </citation>
    <scope>NUCLEOTIDE SEQUENCE [LARGE SCALE GENOMIC DNA]</scope>
    <source>
        <strain evidence="1 2">RM3277</strain>
    </source>
</reference>